<feature type="binding site" evidence="2">
    <location>
        <position position="178"/>
    </location>
    <ligand>
        <name>Cu cation</name>
        <dbReference type="ChEBI" id="CHEBI:23378"/>
    </ligand>
</feature>
<accession>A0A163CHQ7</accession>
<feature type="binding site" evidence="2">
    <location>
        <position position="88"/>
    </location>
    <ligand>
        <name>Cu cation</name>
        <dbReference type="ChEBI" id="CHEBI:23378"/>
    </ligand>
</feature>
<evidence type="ECO:0000313" key="4">
    <source>
        <dbReference type="EMBL" id="KZS42425.1"/>
    </source>
</evidence>
<comment type="caution">
    <text evidence="4">The sequence shown here is derived from an EMBL/GenBank/DDBJ whole genome shotgun (WGS) entry which is preliminary data.</text>
</comment>
<dbReference type="Proteomes" id="UP000076715">
    <property type="component" value="Unassembled WGS sequence"/>
</dbReference>
<evidence type="ECO:0000256" key="2">
    <source>
        <dbReference type="PIRSR" id="PIRSR603782-1"/>
    </source>
</evidence>
<dbReference type="PANTHER" id="PTHR12151:SF25">
    <property type="entry name" value="LINALOOL DEHYDRATASE_ISOMERASE DOMAIN-CONTAINING PROTEIN"/>
    <property type="match status" value="1"/>
</dbReference>
<evidence type="ECO:0000256" key="1">
    <source>
        <dbReference type="ARBA" id="ARBA00010996"/>
    </source>
</evidence>
<dbReference type="Pfam" id="PF02630">
    <property type="entry name" value="SCO1-SenC"/>
    <property type="match status" value="1"/>
</dbReference>
<keyword evidence="3" id="KW-1015">Disulfide bond</keyword>
<dbReference type="PANTHER" id="PTHR12151">
    <property type="entry name" value="ELECTRON TRANSPORT PROTIN SCO1/SENC FAMILY MEMBER"/>
    <property type="match status" value="1"/>
</dbReference>
<dbReference type="OrthoDB" id="9811998at2"/>
<proteinExistence type="inferred from homology"/>
<organism evidence="4 5">
    <name type="scientific">Aquimarina aggregata</name>
    <dbReference type="NCBI Taxonomy" id="1642818"/>
    <lineage>
        <taxon>Bacteria</taxon>
        <taxon>Pseudomonadati</taxon>
        <taxon>Bacteroidota</taxon>
        <taxon>Flavobacteriia</taxon>
        <taxon>Flavobacteriales</taxon>
        <taxon>Flavobacteriaceae</taxon>
        <taxon>Aquimarina</taxon>
    </lineage>
</organism>
<dbReference type="InterPro" id="IPR003782">
    <property type="entry name" value="SCO1/SenC"/>
</dbReference>
<dbReference type="Gene3D" id="3.40.30.10">
    <property type="entry name" value="Glutaredoxin"/>
    <property type="match status" value="1"/>
</dbReference>
<name>A0A163CHQ7_9FLAO</name>
<evidence type="ECO:0000256" key="3">
    <source>
        <dbReference type="PIRSR" id="PIRSR603782-2"/>
    </source>
</evidence>
<keyword evidence="2" id="KW-0479">Metal-binding</keyword>
<dbReference type="AlphaFoldDB" id="A0A163CHQ7"/>
<feature type="binding site" evidence="2">
    <location>
        <position position="92"/>
    </location>
    <ligand>
        <name>Cu cation</name>
        <dbReference type="ChEBI" id="CHEBI:23378"/>
    </ligand>
</feature>
<sequence length="217" mass="25498">MLIKKISILIIFLGSFFISCKQETTTKIDKLPYYNTSDFTPTWLSSEDELKKFHKIPNFKFTNQLGNEVTNTNFKGYIYVANFFFTTCPSICIKLTNNMHMLQDIYSKDEEIKLISHTVFPSYDTVEVLKEYGDLRDVNPKKWHLVTGEKEKIYKLAREAYFADEIYNETNDENGFIHTENLILVDKDGHIRGVYKGTLPEEIKRIERHIEILKKES</sequence>
<dbReference type="GO" id="GO:0046872">
    <property type="term" value="F:metal ion binding"/>
    <property type="evidence" value="ECO:0007669"/>
    <property type="project" value="UniProtKB-KW"/>
</dbReference>
<protein>
    <submittedName>
        <fullName evidence="4">Electron transporter</fullName>
    </submittedName>
</protein>
<dbReference type="SUPFAM" id="SSF52833">
    <property type="entry name" value="Thioredoxin-like"/>
    <property type="match status" value="1"/>
</dbReference>
<evidence type="ECO:0000313" key="5">
    <source>
        <dbReference type="Proteomes" id="UP000076715"/>
    </source>
</evidence>
<dbReference type="EMBL" id="LQRT01000002">
    <property type="protein sequence ID" value="KZS42425.1"/>
    <property type="molecule type" value="Genomic_DNA"/>
</dbReference>
<gene>
    <name evidence="4" type="ORF">AWE51_03000</name>
</gene>
<keyword evidence="2" id="KW-0186">Copper</keyword>
<comment type="similarity">
    <text evidence="1">Belongs to the SCO1/2 family.</text>
</comment>
<dbReference type="STRING" id="1642818.AWE51_03000"/>
<keyword evidence="5" id="KW-1185">Reference proteome</keyword>
<feature type="disulfide bond" description="Redox-active" evidence="3">
    <location>
        <begin position="88"/>
        <end position="92"/>
    </location>
</feature>
<reference evidence="4 5" key="1">
    <citation type="submission" date="2016-01" db="EMBL/GenBank/DDBJ databases">
        <title>The draft genome sequence of Aquimarina sp. RZW4-3-2.</title>
        <authorList>
            <person name="Wang Y."/>
        </authorList>
    </citation>
    <scope>NUCLEOTIDE SEQUENCE [LARGE SCALE GENOMIC DNA]</scope>
    <source>
        <strain evidence="4 5">RZW4-3-2</strain>
    </source>
</reference>
<dbReference type="InterPro" id="IPR036249">
    <property type="entry name" value="Thioredoxin-like_sf"/>
</dbReference>
<dbReference type="CDD" id="cd02968">
    <property type="entry name" value="SCO"/>
    <property type="match status" value="1"/>
</dbReference>
<dbReference type="PROSITE" id="PS51257">
    <property type="entry name" value="PROKAR_LIPOPROTEIN"/>
    <property type="match status" value="1"/>
</dbReference>